<dbReference type="Gene3D" id="3.40.50.300">
    <property type="entry name" value="P-loop containing nucleotide triphosphate hydrolases"/>
    <property type="match status" value="1"/>
</dbReference>
<dbReference type="AlphaFoldDB" id="A0A6A6UIU4"/>
<dbReference type="PANTHER" id="PTHR10039">
    <property type="entry name" value="AMELOGENIN"/>
    <property type="match status" value="1"/>
</dbReference>
<dbReference type="InterPro" id="IPR027417">
    <property type="entry name" value="P-loop_NTPase"/>
</dbReference>
<organism evidence="3 4">
    <name type="scientific">Microthyrium microscopicum</name>
    <dbReference type="NCBI Taxonomy" id="703497"/>
    <lineage>
        <taxon>Eukaryota</taxon>
        <taxon>Fungi</taxon>
        <taxon>Dikarya</taxon>
        <taxon>Ascomycota</taxon>
        <taxon>Pezizomycotina</taxon>
        <taxon>Dothideomycetes</taxon>
        <taxon>Dothideomycetes incertae sedis</taxon>
        <taxon>Microthyriales</taxon>
        <taxon>Microthyriaceae</taxon>
        <taxon>Microthyrium</taxon>
    </lineage>
</organism>
<proteinExistence type="predicted"/>
<sequence>MDPSDISRKGITVLSQGVDPLADIVFIHGLEGHPVDTWVGRNSTTDAPIFWPKDLLARDFPHVRVLSYGHDFCIATFSRQFGGSKGPINHERIDIVRHGQILLDRLYSYRLDCPRRPIIFVAYSLGGIILKQAICEAKNSVKFHRDIHKSTRGIVFFGTPHRENEFKTLGMVVKDIIIATTFTPEDTPTSTYRDNALNRMSSDASSIHPDEVSLKRASVDFYQMLPNDFPTYSFLETEKSKLDASRSQLVVDNISGCFSEYAPAYSGHEYLDSVNHLGMCKFTGEDDSNYQKVERVISRYIYEEVELVPASYTSTSQPQEAPTREMIQHKILESHVLYYVSGAIGFVENAHEGTFEWVFTNSETHFTNWLHGVDGLFWIEGKAGSGKSTLMKFLYDDPRTRRGLTNGLLVIHSFFFNSKISDANNSFRALLLSFIYQLLETVPRFADTSDTLLHITFMNEPTSKWSIELLKKILDSILLLFRDICVCLFVDALDEAVDEAEEIAQFLKDLATPPKVARSVVVRVCVSSRSWPGLSYILGDCPHLRLQDCTRYDITKYAQDRISALHEFDGSQMEMMVDTIVNGAEGSFLLAKLGLQEVEDLIIDGQSLSEIHHYLQGFPMNAVNKLHKDVVKGKTAISRELPPARETPRPRSTTPTFTTDMRTINRKSGQIIPVELRFDSGSRYNWISPSLAKSLEWPIIDVAADWWFKDSNSDTSPPAGEVGLPLTGHSPKSLFIKCFTTSHSIPLVGIVVGTNFIQRHGRFGLADSFGIGYSDPNAEHAPGILVGTKFMQASASSAYQTPLA</sequence>
<dbReference type="SUPFAM" id="SSF52540">
    <property type="entry name" value="P-loop containing nucleoside triphosphate hydrolases"/>
    <property type="match status" value="1"/>
</dbReference>
<evidence type="ECO:0000313" key="4">
    <source>
        <dbReference type="Proteomes" id="UP000799302"/>
    </source>
</evidence>
<dbReference type="Proteomes" id="UP000799302">
    <property type="component" value="Unassembled WGS sequence"/>
</dbReference>
<dbReference type="PANTHER" id="PTHR10039:SF5">
    <property type="entry name" value="NACHT DOMAIN-CONTAINING PROTEIN"/>
    <property type="match status" value="1"/>
</dbReference>
<name>A0A6A6UIU4_9PEZI</name>
<accession>A0A6A6UIU4</accession>
<evidence type="ECO:0000256" key="1">
    <source>
        <dbReference type="ARBA" id="ARBA00022737"/>
    </source>
</evidence>
<evidence type="ECO:0000313" key="3">
    <source>
        <dbReference type="EMBL" id="KAF2670814.1"/>
    </source>
</evidence>
<dbReference type="SUPFAM" id="SSF53474">
    <property type="entry name" value="alpha/beta-Hydrolases"/>
    <property type="match status" value="1"/>
</dbReference>
<reference evidence="3" key="1">
    <citation type="journal article" date="2020" name="Stud. Mycol.">
        <title>101 Dothideomycetes genomes: a test case for predicting lifestyles and emergence of pathogens.</title>
        <authorList>
            <person name="Haridas S."/>
            <person name="Albert R."/>
            <person name="Binder M."/>
            <person name="Bloem J."/>
            <person name="Labutti K."/>
            <person name="Salamov A."/>
            <person name="Andreopoulos B."/>
            <person name="Baker S."/>
            <person name="Barry K."/>
            <person name="Bills G."/>
            <person name="Bluhm B."/>
            <person name="Cannon C."/>
            <person name="Castanera R."/>
            <person name="Culley D."/>
            <person name="Daum C."/>
            <person name="Ezra D."/>
            <person name="Gonzalez J."/>
            <person name="Henrissat B."/>
            <person name="Kuo A."/>
            <person name="Liang C."/>
            <person name="Lipzen A."/>
            <person name="Lutzoni F."/>
            <person name="Magnuson J."/>
            <person name="Mondo S."/>
            <person name="Nolan M."/>
            <person name="Ohm R."/>
            <person name="Pangilinan J."/>
            <person name="Park H.-J."/>
            <person name="Ramirez L."/>
            <person name="Alfaro M."/>
            <person name="Sun H."/>
            <person name="Tritt A."/>
            <person name="Yoshinaga Y."/>
            <person name="Zwiers L.-H."/>
            <person name="Turgeon B."/>
            <person name="Goodwin S."/>
            <person name="Spatafora J."/>
            <person name="Crous P."/>
            <person name="Grigoriev I."/>
        </authorList>
    </citation>
    <scope>NUCLEOTIDE SEQUENCE</scope>
    <source>
        <strain evidence="3">CBS 115976</strain>
    </source>
</reference>
<feature type="domain" description="Nephrocystin 3-like N-terminal" evidence="2">
    <location>
        <begin position="353"/>
        <end position="529"/>
    </location>
</feature>
<dbReference type="EMBL" id="MU004233">
    <property type="protein sequence ID" value="KAF2670814.1"/>
    <property type="molecule type" value="Genomic_DNA"/>
</dbReference>
<dbReference type="OrthoDB" id="5086500at2759"/>
<dbReference type="InterPro" id="IPR056884">
    <property type="entry name" value="NPHP3-like_N"/>
</dbReference>
<dbReference type="InterPro" id="IPR029058">
    <property type="entry name" value="AB_hydrolase_fold"/>
</dbReference>
<evidence type="ECO:0000259" key="2">
    <source>
        <dbReference type="Pfam" id="PF24883"/>
    </source>
</evidence>
<gene>
    <name evidence="3" type="ORF">BT63DRAFT_468603</name>
</gene>
<keyword evidence="1" id="KW-0677">Repeat</keyword>
<dbReference type="Pfam" id="PF24883">
    <property type="entry name" value="NPHP3_N"/>
    <property type="match status" value="1"/>
</dbReference>
<protein>
    <recommendedName>
        <fullName evidence="2">Nephrocystin 3-like N-terminal domain-containing protein</fullName>
    </recommendedName>
</protein>
<keyword evidence="4" id="KW-1185">Reference proteome</keyword>
<dbReference type="Gene3D" id="3.40.50.1820">
    <property type="entry name" value="alpha/beta hydrolase"/>
    <property type="match status" value="1"/>
</dbReference>